<accession>A0A183PH74</accession>
<dbReference type="GO" id="GO:0003720">
    <property type="term" value="F:telomerase activity"/>
    <property type="evidence" value="ECO:0007669"/>
    <property type="project" value="TreeGrafter"/>
</dbReference>
<dbReference type="AlphaFoldDB" id="A0A183PH74"/>
<dbReference type="InterPro" id="IPR037214">
    <property type="entry name" value="TROVE_dom_sf"/>
</dbReference>
<evidence type="ECO:0000313" key="2">
    <source>
        <dbReference type="Proteomes" id="UP000269396"/>
    </source>
</evidence>
<keyword evidence="2" id="KW-1185">Reference proteome</keyword>
<dbReference type="PANTHER" id="PTHR44791:SF1">
    <property type="entry name" value="TELOMERASE PROTEIN COMPONENT 1"/>
    <property type="match status" value="1"/>
</dbReference>
<sequence length="439" mass="49464">MDHESGHLKGPSSLLSPVYLEGKNLVKNKLLDEPFTKTSSASNTLSSLSLNNKSLKSSISLSYTGSVLHCDHEVTVRPNDKHHVERRTSVPSSLKSTPIDWLNDAIIKISDTSFQNILECTVDDSMKSNSIPNTFGNLLTYERRDTYKQLKAALYCRRELNIRTTTNILIAVASCNEQSRSFIKKYFSSCIRTPSDWIEVAEYYAALKRSQSGVVVNTDIDAIIYSLAHSPRIYFTIKELIRRLHISRPKFNVMCVLGKPYPSDSTDFIRMGLEGDWDSSKAGTCMKFPIPVTWETELSVNGNNSDSWSKLIKLSMKHNLPPICGSTLIICSTSKYINPSKNRSSKSYIQILGFLLGAMCTSICETPTTYVTVDDQYNLTPIEVVFREKRTLNNGDSKHNESLSKHKNMGILERTKQMYETRGVSFKFCASMLFPKCVC</sequence>
<reference evidence="1 2" key="1">
    <citation type="submission" date="2018-11" db="EMBL/GenBank/DDBJ databases">
        <authorList>
            <consortium name="Pathogen Informatics"/>
        </authorList>
    </citation>
    <scope>NUCLEOTIDE SEQUENCE [LARGE SCALE GENOMIC DNA]</scope>
    <source>
        <strain>Denwood</strain>
        <strain evidence="2">Zambia</strain>
    </source>
</reference>
<gene>
    <name evidence="1" type="ORF">SMTD_LOCUS13710</name>
</gene>
<dbReference type="STRING" id="31246.A0A183PH74"/>
<dbReference type="PANTHER" id="PTHR44791">
    <property type="entry name" value="TELOMERASE PROTEIN COMPONENT 1 TEP1"/>
    <property type="match status" value="1"/>
</dbReference>
<dbReference type="InterPro" id="IPR008858">
    <property type="entry name" value="TROVE_dom"/>
</dbReference>
<dbReference type="EMBL" id="UZAL01033807">
    <property type="protein sequence ID" value="VDP64164.1"/>
    <property type="molecule type" value="Genomic_DNA"/>
</dbReference>
<dbReference type="GO" id="GO:0070034">
    <property type="term" value="F:telomerase RNA binding"/>
    <property type="evidence" value="ECO:0007669"/>
    <property type="project" value="TreeGrafter"/>
</dbReference>
<dbReference type="Proteomes" id="UP000269396">
    <property type="component" value="Unassembled WGS sequence"/>
</dbReference>
<dbReference type="GO" id="GO:0005697">
    <property type="term" value="C:telomerase holoenzyme complex"/>
    <property type="evidence" value="ECO:0007669"/>
    <property type="project" value="TreeGrafter"/>
</dbReference>
<organism evidence="1 2">
    <name type="scientific">Schistosoma mattheei</name>
    <dbReference type="NCBI Taxonomy" id="31246"/>
    <lineage>
        <taxon>Eukaryota</taxon>
        <taxon>Metazoa</taxon>
        <taxon>Spiralia</taxon>
        <taxon>Lophotrochozoa</taxon>
        <taxon>Platyhelminthes</taxon>
        <taxon>Trematoda</taxon>
        <taxon>Digenea</taxon>
        <taxon>Strigeidida</taxon>
        <taxon>Schistosomatoidea</taxon>
        <taxon>Schistosomatidae</taxon>
        <taxon>Schistosoma</taxon>
    </lineage>
</organism>
<dbReference type="SUPFAM" id="SSF140864">
    <property type="entry name" value="TROVE domain-like"/>
    <property type="match status" value="1"/>
</dbReference>
<proteinExistence type="predicted"/>
<dbReference type="GO" id="GO:0000722">
    <property type="term" value="P:telomere maintenance via recombination"/>
    <property type="evidence" value="ECO:0007669"/>
    <property type="project" value="TreeGrafter"/>
</dbReference>
<evidence type="ECO:0000313" key="1">
    <source>
        <dbReference type="EMBL" id="VDP64164.1"/>
    </source>
</evidence>
<dbReference type="Pfam" id="PF05731">
    <property type="entry name" value="TROVE"/>
    <property type="match status" value="2"/>
</dbReference>
<name>A0A183PH74_9TREM</name>
<dbReference type="InterPro" id="IPR052652">
    <property type="entry name" value="Telomerase_Complex_Comp"/>
</dbReference>
<protein>
    <submittedName>
        <fullName evidence="1">Uncharacterized protein</fullName>
    </submittedName>
</protein>